<keyword evidence="1" id="KW-1133">Transmembrane helix</keyword>
<reference evidence="3" key="1">
    <citation type="journal article" date="2017" name="Science">
        <title>Giant viruses with an expanded complement of translation system components.</title>
        <authorList>
            <person name="Schulz F."/>
            <person name="Yutin N."/>
            <person name="Ivanova N.N."/>
            <person name="Ortega D.R."/>
            <person name="Lee T.K."/>
            <person name="Vierheilig J."/>
            <person name="Daims H."/>
            <person name="Horn M."/>
            <person name="Wagner M."/>
            <person name="Jensen G.J."/>
            <person name="Kyrpides N.C."/>
            <person name="Koonin E.V."/>
            <person name="Woyke T."/>
        </authorList>
    </citation>
    <scope>NUCLEOTIDE SEQUENCE</scope>
    <source>
        <strain evidence="3">HKV1</strain>
    </source>
</reference>
<dbReference type="Gene3D" id="3.40.50.300">
    <property type="entry name" value="P-loop containing nucleotide triphosphate hydrolases"/>
    <property type="match status" value="1"/>
</dbReference>
<dbReference type="InterPro" id="IPR027417">
    <property type="entry name" value="P-loop_NTPase"/>
</dbReference>
<feature type="domain" description="AAA+ ATPase" evidence="2">
    <location>
        <begin position="240"/>
        <end position="370"/>
    </location>
</feature>
<evidence type="ECO:0000259" key="2">
    <source>
        <dbReference type="SMART" id="SM00382"/>
    </source>
</evidence>
<accession>A0A1V0SGH5</accession>
<protein>
    <submittedName>
        <fullName evidence="3">AAA family ATPase</fullName>
    </submittedName>
</protein>
<dbReference type="PANTHER" id="PTHR23077">
    <property type="entry name" value="AAA-FAMILY ATPASE"/>
    <property type="match status" value="1"/>
</dbReference>
<dbReference type="SUPFAM" id="SSF52540">
    <property type="entry name" value="P-loop containing nucleoside triphosphate hydrolases"/>
    <property type="match status" value="1"/>
</dbReference>
<evidence type="ECO:0000313" key="3">
    <source>
        <dbReference type="EMBL" id="ARF10728.1"/>
    </source>
</evidence>
<feature type="transmembrane region" description="Helical" evidence="1">
    <location>
        <begin position="39"/>
        <end position="63"/>
    </location>
</feature>
<dbReference type="InterPro" id="IPR050168">
    <property type="entry name" value="AAA_ATPase_domain"/>
</dbReference>
<dbReference type="InterPro" id="IPR003593">
    <property type="entry name" value="AAA+_ATPase"/>
</dbReference>
<dbReference type="InterPro" id="IPR003959">
    <property type="entry name" value="ATPase_AAA_core"/>
</dbReference>
<dbReference type="SMART" id="SM00382">
    <property type="entry name" value="AAA"/>
    <property type="match status" value="1"/>
</dbReference>
<gene>
    <name evidence="3" type="ORF">Hokovirus_3_1</name>
</gene>
<proteinExistence type="predicted"/>
<organism evidence="3">
    <name type="scientific">Hokovirus HKV1</name>
    <dbReference type="NCBI Taxonomy" id="1977638"/>
    <lineage>
        <taxon>Viruses</taxon>
        <taxon>Varidnaviria</taxon>
        <taxon>Bamfordvirae</taxon>
        <taxon>Nucleocytoviricota</taxon>
        <taxon>Megaviricetes</taxon>
        <taxon>Imitervirales</taxon>
        <taxon>Mimiviridae</taxon>
        <taxon>Klosneuvirinae</taxon>
        <taxon>Hokovirus</taxon>
    </lineage>
</organism>
<dbReference type="GO" id="GO:0016887">
    <property type="term" value="F:ATP hydrolysis activity"/>
    <property type="evidence" value="ECO:0007669"/>
    <property type="project" value="InterPro"/>
</dbReference>
<dbReference type="EMBL" id="KY684105">
    <property type="protein sequence ID" value="ARF10728.1"/>
    <property type="molecule type" value="Genomic_DNA"/>
</dbReference>
<evidence type="ECO:0000256" key="1">
    <source>
        <dbReference type="SAM" id="Phobius"/>
    </source>
</evidence>
<dbReference type="GO" id="GO:0005524">
    <property type="term" value="F:ATP binding"/>
    <property type="evidence" value="ECO:0007669"/>
    <property type="project" value="InterPro"/>
</dbReference>
<sequence>MNNILIETINTILPTLLIKYIPIDDLSTRSLLAYPLSKLIVSLLVFIFDIISNLINFMPLYYFQKKYVILDNTMLYYKSFGKYIISNHIDKIKACKTIQEDYNTNFEAVEFCKTTIIDIFEKNNKKYKMHITIENKNSYKISCNTNVELIQEYIKNIHDRIALTCENYDLVIFKPLISINSENKNNISSFTGWNKNISKTNKRLINTILSDSVNKNFVEKIKIFLTKSQLQIYNEKGLPYKIGFLLYGEPGTGKTSIIKSVAVEYNLPIFTFSFDVINTTNMVNTANEMIYKYIKPGTPHIVAIEDIDTTNLARYNDIQVSTLLQLLDGIDEYHGRITIMTANNMSYLNNNPALIRPGRIDNIIHVTYCDENQIKGILKLHYGPIIDSLVLEKGILITSASLIQIITVIKDLDLVIKFLNETKKFDKITNSELNNLIAKQNKPNINEKTEININLEKKDSENKNSNFNKFPELKTSTDAFCYNIKVYDSFLKFSISIKLYCNIIIIRNLYAYNIDKYNEILKMLEKKAIDDDHLINKYNLEIDSIIKNNKVKFPEGRTSADSNTMNMAEIANIYKPNKIILLQHYKSMIYHCIKNLENLENLLLILKLQYECKLATETELIFNNLHILDYFDTLIKHPGNTIESKIFPHNVDTFCNIFGFYNHVELCDTVTFLGPNYILFAPYLYDFFDYTKIGLVYEKFFNNDGTKK</sequence>
<keyword evidence="1" id="KW-0812">Transmembrane</keyword>
<dbReference type="Pfam" id="PF00004">
    <property type="entry name" value="AAA"/>
    <property type="match status" value="1"/>
</dbReference>
<keyword evidence="1" id="KW-0472">Membrane</keyword>
<name>A0A1V0SGH5_9VIRU</name>